<dbReference type="OrthoDB" id="9801102at2"/>
<dbReference type="Gene3D" id="3.30.2310.20">
    <property type="entry name" value="RelE-like"/>
    <property type="match status" value="1"/>
</dbReference>
<dbReference type="InterPro" id="IPR035093">
    <property type="entry name" value="RelE/ParE_toxin_dom_sf"/>
</dbReference>
<dbReference type="Pfam" id="PF06769">
    <property type="entry name" value="YoeB_toxin"/>
    <property type="match status" value="1"/>
</dbReference>
<dbReference type="SUPFAM" id="SSF143011">
    <property type="entry name" value="RelE-like"/>
    <property type="match status" value="1"/>
</dbReference>
<dbReference type="Proteomes" id="UP000305848">
    <property type="component" value="Unassembled WGS sequence"/>
</dbReference>
<comment type="caution">
    <text evidence="1">The sequence shown here is derived from an EMBL/GenBank/DDBJ whole genome shotgun (WGS) entry which is preliminary data.</text>
</comment>
<accession>A0A4U3L6D9</accession>
<dbReference type="EMBL" id="SZQL01000002">
    <property type="protein sequence ID" value="TKK70798.1"/>
    <property type="molecule type" value="Genomic_DNA"/>
</dbReference>
<proteinExistence type="predicted"/>
<evidence type="ECO:0000313" key="1">
    <source>
        <dbReference type="EMBL" id="TKK70798.1"/>
    </source>
</evidence>
<gene>
    <name evidence="1" type="ORF">FC093_03635</name>
</gene>
<sequence length="74" mass="8443">MLLFEGIVKSEPLIANWMGYQGKRITDEHRLVYEVDNGIIIIVALKELLGKRKYGNNKMFGRNSNTAFIRGLST</sequence>
<organism evidence="1 2">
    <name type="scientific">Ilyomonas limi</name>
    <dbReference type="NCBI Taxonomy" id="2575867"/>
    <lineage>
        <taxon>Bacteria</taxon>
        <taxon>Pseudomonadati</taxon>
        <taxon>Bacteroidota</taxon>
        <taxon>Chitinophagia</taxon>
        <taxon>Chitinophagales</taxon>
        <taxon>Chitinophagaceae</taxon>
        <taxon>Ilyomonas</taxon>
    </lineage>
</organism>
<name>A0A4U3L6D9_9BACT</name>
<dbReference type="AlphaFoldDB" id="A0A4U3L6D9"/>
<protein>
    <submittedName>
        <fullName evidence="1">Type II toxin-antitoxin system YoeB family toxin</fullName>
    </submittedName>
</protein>
<dbReference type="GO" id="GO:0004519">
    <property type="term" value="F:endonuclease activity"/>
    <property type="evidence" value="ECO:0007669"/>
    <property type="project" value="InterPro"/>
</dbReference>
<dbReference type="InterPro" id="IPR009614">
    <property type="entry name" value="YoeB_toxin"/>
</dbReference>
<keyword evidence="2" id="KW-1185">Reference proteome</keyword>
<dbReference type="GO" id="GO:0006401">
    <property type="term" value="P:RNA catabolic process"/>
    <property type="evidence" value="ECO:0007669"/>
    <property type="project" value="InterPro"/>
</dbReference>
<evidence type="ECO:0000313" key="2">
    <source>
        <dbReference type="Proteomes" id="UP000305848"/>
    </source>
</evidence>
<dbReference type="RefSeq" id="WP_137260397.1">
    <property type="nucleotide sequence ID" value="NZ_SZQL01000002.1"/>
</dbReference>
<reference evidence="1 2" key="1">
    <citation type="submission" date="2019-05" db="EMBL/GenBank/DDBJ databases">
        <title>Panacibacter sp. strain 17mud1-8 Genome sequencing and assembly.</title>
        <authorList>
            <person name="Chhetri G."/>
        </authorList>
    </citation>
    <scope>NUCLEOTIDE SEQUENCE [LARGE SCALE GENOMIC DNA]</scope>
    <source>
        <strain evidence="1 2">17mud1-8</strain>
    </source>
</reference>